<evidence type="ECO:0000313" key="1">
    <source>
        <dbReference type="EMBL" id="QUT05763.1"/>
    </source>
</evidence>
<dbReference type="KEGG" id="spph:KFK14_22960"/>
<organism evidence="1 2">
    <name type="scientific">Sphingobium phenoxybenzoativorans</name>
    <dbReference type="NCBI Taxonomy" id="1592790"/>
    <lineage>
        <taxon>Bacteria</taxon>
        <taxon>Pseudomonadati</taxon>
        <taxon>Pseudomonadota</taxon>
        <taxon>Alphaproteobacteria</taxon>
        <taxon>Sphingomonadales</taxon>
        <taxon>Sphingomonadaceae</taxon>
        <taxon>Sphingobium</taxon>
    </lineage>
</organism>
<keyword evidence="2" id="KW-1185">Reference proteome</keyword>
<evidence type="ECO:0000313" key="2">
    <source>
        <dbReference type="Proteomes" id="UP000681425"/>
    </source>
</evidence>
<protein>
    <submittedName>
        <fullName evidence="1">DUF2889 domain-containing protein</fullName>
    </submittedName>
</protein>
<sequence>MHKNAGDISAYKPLHRKIHIESRPNLVTARIMDCVHDFSIVMAHDGNVITALEPSANRTPWSTCGGALEQFQALLGAPLEGESGKSIDKGMQCTHLFDLARLAMANAKAIGTLIFDVHVGQGTKSGEIEAYVLRNGVEILRWTIANQKVISPGPFEGHVLQGAAIWPPEVNDPEIRTAALLIRRALLVFLGTNSSRDARFAADLPFMAGACFTFQPANMAESERPANFRILEPGDFGPNA</sequence>
<dbReference type="AlphaFoldDB" id="A0A975K802"/>
<gene>
    <name evidence="1" type="ORF">KFK14_22960</name>
</gene>
<dbReference type="EMBL" id="CP073910">
    <property type="protein sequence ID" value="QUT05763.1"/>
    <property type="molecule type" value="Genomic_DNA"/>
</dbReference>
<dbReference type="Proteomes" id="UP000681425">
    <property type="component" value="Chromosome"/>
</dbReference>
<dbReference type="Pfam" id="PF11136">
    <property type="entry name" value="DUF2889"/>
    <property type="match status" value="1"/>
</dbReference>
<proteinExistence type="predicted"/>
<dbReference type="InterPro" id="IPR021312">
    <property type="entry name" value="DUF2889"/>
</dbReference>
<dbReference type="RefSeq" id="WP_212609277.1">
    <property type="nucleotide sequence ID" value="NZ_CP073910.1"/>
</dbReference>
<name>A0A975K802_9SPHN</name>
<reference evidence="1" key="1">
    <citation type="submission" date="2021-04" db="EMBL/GenBank/DDBJ databases">
        <title>Isolation of p-tert-butylphenol degrading bacteria Sphingobium phenoxybenzoativorans Tas13 from active sludge.</title>
        <authorList>
            <person name="Li Y."/>
        </authorList>
    </citation>
    <scope>NUCLEOTIDE SEQUENCE</scope>
    <source>
        <strain evidence="1">Tas13</strain>
    </source>
</reference>
<accession>A0A975K802</accession>